<feature type="transmembrane region" description="Helical" evidence="2">
    <location>
        <begin position="308"/>
        <end position="331"/>
    </location>
</feature>
<evidence type="ECO:0000313" key="4">
    <source>
        <dbReference type="Proteomes" id="UP000696485"/>
    </source>
</evidence>
<reference evidence="3" key="1">
    <citation type="journal article" date="2020" name="Fungal Divers.">
        <title>Resolving the Mortierellaceae phylogeny through synthesis of multi-gene phylogenetics and phylogenomics.</title>
        <authorList>
            <person name="Vandepol N."/>
            <person name="Liber J."/>
            <person name="Desiro A."/>
            <person name="Na H."/>
            <person name="Kennedy M."/>
            <person name="Barry K."/>
            <person name="Grigoriev I.V."/>
            <person name="Miller A.N."/>
            <person name="O'Donnell K."/>
            <person name="Stajich J.E."/>
            <person name="Bonito G."/>
        </authorList>
    </citation>
    <scope>NUCLEOTIDE SEQUENCE</scope>
    <source>
        <strain evidence="3">NVP1</strain>
    </source>
</reference>
<protein>
    <submittedName>
        <fullName evidence="3">Uncharacterized protein</fullName>
    </submittedName>
</protein>
<gene>
    <name evidence="3" type="ORF">BG006_009659</name>
</gene>
<keyword evidence="2" id="KW-0812">Transmembrane</keyword>
<organism evidence="3 4">
    <name type="scientific">Podila minutissima</name>
    <dbReference type="NCBI Taxonomy" id="64525"/>
    <lineage>
        <taxon>Eukaryota</taxon>
        <taxon>Fungi</taxon>
        <taxon>Fungi incertae sedis</taxon>
        <taxon>Mucoromycota</taxon>
        <taxon>Mortierellomycotina</taxon>
        <taxon>Mortierellomycetes</taxon>
        <taxon>Mortierellales</taxon>
        <taxon>Mortierellaceae</taxon>
        <taxon>Podila</taxon>
    </lineage>
</organism>
<feature type="region of interest" description="Disordered" evidence="1">
    <location>
        <begin position="221"/>
        <end position="247"/>
    </location>
</feature>
<keyword evidence="2" id="KW-0472">Membrane</keyword>
<feature type="compositionally biased region" description="Low complexity" evidence="1">
    <location>
        <begin position="228"/>
        <end position="241"/>
    </location>
</feature>
<dbReference type="EMBL" id="JAAAUY010000714">
    <property type="protein sequence ID" value="KAF9326981.1"/>
    <property type="molecule type" value="Genomic_DNA"/>
</dbReference>
<accession>A0A9P5SGV1</accession>
<feature type="transmembrane region" description="Helical" evidence="2">
    <location>
        <begin position="352"/>
        <end position="372"/>
    </location>
</feature>
<comment type="caution">
    <text evidence="3">The sequence shown here is derived from an EMBL/GenBank/DDBJ whole genome shotgun (WGS) entry which is preliminary data.</text>
</comment>
<name>A0A9P5SGV1_9FUNG</name>
<feature type="region of interest" description="Disordered" evidence="1">
    <location>
        <begin position="88"/>
        <end position="150"/>
    </location>
</feature>
<feature type="transmembrane region" description="Helical" evidence="2">
    <location>
        <begin position="421"/>
        <end position="444"/>
    </location>
</feature>
<sequence length="482" mass="54245">MKPRNAQRENVPEEEDQRYLSRLMRSIALSLAGETPKPPPVPARPKNDPSESWLNATLVIPDMDSTTTTHNHLNITQIQDRPMQAEYKSETHVRSTTKTVELEPTSPKRHNRLSTFLRDLEPSTDSLTPESQKPTPPTSPQRHAQQPHQVMLKRSSQLYPLNQSARQLKRHSYAPGMQLEASPPQQHPYPELSRSNSGDNEKFEVNDEELRRLSQVMKRKKEHDAVVRRASMASMSSTSSTLSEKELDRGVKADRRLRPGVLMRACGCVHLGFAAFMVCTLMLVYNSVLGALVLQASRYPSTTNTPVFAFSILYLTTAALALPGFLSLFLIHRARSTSSLSALPSQLFRCFHWLYLTTALLKLAAMLAWLGVNKLQTGAWDHLRLPQSTSTTTTILPAPFSLETLLVQDPADADVWILNPALWIAGFTAVFAFEVYAWVCLWAYGRRYMLDKSLGRVFLAVEGDHKDRSGSRVNLVRATMEK</sequence>
<feature type="compositionally biased region" description="Polar residues" evidence="1">
    <location>
        <begin position="123"/>
        <end position="133"/>
    </location>
</feature>
<evidence type="ECO:0000256" key="1">
    <source>
        <dbReference type="SAM" id="MobiDB-lite"/>
    </source>
</evidence>
<keyword evidence="4" id="KW-1185">Reference proteome</keyword>
<dbReference type="AlphaFoldDB" id="A0A9P5SGV1"/>
<feature type="region of interest" description="Disordered" evidence="1">
    <location>
        <begin position="29"/>
        <end position="50"/>
    </location>
</feature>
<proteinExistence type="predicted"/>
<feature type="compositionally biased region" description="Polar residues" evidence="1">
    <location>
        <begin position="140"/>
        <end position="150"/>
    </location>
</feature>
<feature type="transmembrane region" description="Helical" evidence="2">
    <location>
        <begin position="261"/>
        <end position="288"/>
    </location>
</feature>
<dbReference type="Proteomes" id="UP000696485">
    <property type="component" value="Unassembled WGS sequence"/>
</dbReference>
<evidence type="ECO:0000256" key="2">
    <source>
        <dbReference type="SAM" id="Phobius"/>
    </source>
</evidence>
<keyword evidence="2" id="KW-1133">Transmembrane helix</keyword>
<evidence type="ECO:0000313" key="3">
    <source>
        <dbReference type="EMBL" id="KAF9326981.1"/>
    </source>
</evidence>
<feature type="region of interest" description="Disordered" evidence="1">
    <location>
        <begin position="178"/>
        <end position="206"/>
    </location>
</feature>